<dbReference type="AlphaFoldDB" id="A0AAV6IWW7"/>
<dbReference type="Proteomes" id="UP000823749">
    <property type="component" value="Chromosome 9"/>
</dbReference>
<sequence length="112" mass="12371">MAIPWRKKVSNSSLLLSRSSLASVESLTMPLFHCCVLMPPLVVGSNLQVHEIVLLADFRCAKCQQRVADIISRMKCEPESVEVSVLEKKVTLTCRSVTRTIGKGARPRCSSL</sequence>
<keyword evidence="2" id="KW-1185">Reference proteome</keyword>
<evidence type="ECO:0000313" key="2">
    <source>
        <dbReference type="Proteomes" id="UP000823749"/>
    </source>
</evidence>
<reference evidence="1" key="1">
    <citation type="submission" date="2020-08" db="EMBL/GenBank/DDBJ databases">
        <title>Plant Genome Project.</title>
        <authorList>
            <person name="Zhang R.-G."/>
        </authorList>
    </citation>
    <scope>NUCLEOTIDE SEQUENCE</scope>
    <source>
        <strain evidence="1">WSP0</strain>
        <tissue evidence="1">Leaf</tissue>
    </source>
</reference>
<gene>
    <name evidence="1" type="ORF">RHGRI_026924</name>
</gene>
<evidence type="ECO:0000313" key="1">
    <source>
        <dbReference type="EMBL" id="KAG5532450.1"/>
    </source>
</evidence>
<accession>A0AAV6IWW7</accession>
<protein>
    <recommendedName>
        <fullName evidence="3">HMA domain-containing protein</fullName>
    </recommendedName>
</protein>
<evidence type="ECO:0008006" key="3">
    <source>
        <dbReference type="Google" id="ProtNLM"/>
    </source>
</evidence>
<dbReference type="EMBL" id="JACTNZ010000009">
    <property type="protein sequence ID" value="KAG5532450.1"/>
    <property type="molecule type" value="Genomic_DNA"/>
</dbReference>
<proteinExistence type="predicted"/>
<comment type="caution">
    <text evidence="1">The sequence shown here is derived from an EMBL/GenBank/DDBJ whole genome shotgun (WGS) entry which is preliminary data.</text>
</comment>
<organism evidence="1 2">
    <name type="scientific">Rhododendron griersonianum</name>
    <dbReference type="NCBI Taxonomy" id="479676"/>
    <lineage>
        <taxon>Eukaryota</taxon>
        <taxon>Viridiplantae</taxon>
        <taxon>Streptophyta</taxon>
        <taxon>Embryophyta</taxon>
        <taxon>Tracheophyta</taxon>
        <taxon>Spermatophyta</taxon>
        <taxon>Magnoliopsida</taxon>
        <taxon>eudicotyledons</taxon>
        <taxon>Gunneridae</taxon>
        <taxon>Pentapetalae</taxon>
        <taxon>asterids</taxon>
        <taxon>Ericales</taxon>
        <taxon>Ericaceae</taxon>
        <taxon>Ericoideae</taxon>
        <taxon>Rhodoreae</taxon>
        <taxon>Rhododendron</taxon>
    </lineage>
</organism>
<name>A0AAV6IWW7_9ERIC</name>